<keyword evidence="20" id="KW-1133">Transmembrane helix</keyword>
<keyword evidence="14 19" id="KW-0333">Golgi apparatus</keyword>
<evidence type="ECO:0000256" key="11">
    <source>
        <dbReference type="ARBA" id="ARBA00022824"/>
    </source>
</evidence>
<evidence type="ECO:0000256" key="3">
    <source>
        <dbReference type="ARBA" id="ARBA00022473"/>
    </source>
</evidence>
<keyword evidence="5 19" id="KW-0645">Protease</keyword>
<proteinExistence type="inferred from homology"/>
<evidence type="ECO:0000256" key="16">
    <source>
        <dbReference type="ARBA" id="ARBA00023139"/>
    </source>
</evidence>
<dbReference type="SMART" id="SM00305">
    <property type="entry name" value="HintC"/>
    <property type="match status" value="1"/>
</dbReference>
<keyword evidence="10 19" id="KW-0068">Autocatalytic cleavage</keyword>
<feature type="domain" description="Hint" evidence="22">
    <location>
        <begin position="354"/>
        <end position="457"/>
    </location>
</feature>
<sequence length="570" mass="63351">MVEPDNCWSGEMMIAHVRFWSTELIDLQEIGHWPNGEHKSTRPNEHSYRYATTRRNRRMTVAKCGKASQCVALRHLAKNASVKVALLVMSSAAAMIGLYITLHVISPALSEILCAAHCALSTCPGGERWIPSREDVPGDLSDLPPSLLSLSLDSLGAMLLLLRALLLGVFISALLLPPTSACGPGRGIGKRRHPKKLTPLTYKQFIPNVVEKTLGASGRYEGKITRNSERFKELTPNYNSDIIFKDEENTAADRLMTQRCKDKLNALAISVMNQWPGVKLRVTEGWDEDGHHSEESLHYEGRAVDITTSDRERSKYGMLARLAVEAGFDWVFYESKAHIHCSVRAENSVAAKSGGCFPGNATVWTEGGGTKAVKELVPGDRVLAADEDGNMVYSDFLLFIDREQNVRKLFYVIETSEPGETLRLTAATSCLWHRVHPMAQDPSSLNISPGDRVFIANQTSLSLREVTVERVHQEEDIGAYAPVTSHGTVVINGVLASCYAVIEEHSWAHMAFAPLRIAFKLFSFLSPRDYNPSPSHLHVEGVHWYSQVLYQLGTWILDNDSFHPLGIDQY</sequence>
<evidence type="ECO:0000256" key="9">
    <source>
        <dbReference type="ARBA" id="ARBA00022801"/>
    </source>
</evidence>
<keyword evidence="12" id="KW-0862">Zinc</keyword>
<evidence type="ECO:0000256" key="15">
    <source>
        <dbReference type="ARBA" id="ARBA00023136"/>
    </source>
</evidence>
<reference evidence="23" key="1">
    <citation type="submission" date="2023-07" db="EMBL/GenBank/DDBJ databases">
        <authorList>
            <person name="Stuckert A."/>
        </authorList>
    </citation>
    <scope>NUCLEOTIDE SEQUENCE</scope>
</reference>
<keyword evidence="16" id="KW-0564">Palmitate</keyword>
<evidence type="ECO:0000259" key="22">
    <source>
        <dbReference type="SMART" id="SM00306"/>
    </source>
</evidence>
<evidence type="ECO:0000256" key="5">
    <source>
        <dbReference type="ARBA" id="ARBA00022670"/>
    </source>
</evidence>
<dbReference type="InterPro" id="IPR009045">
    <property type="entry name" value="Zn_M74/Hedgehog-like"/>
</dbReference>
<keyword evidence="20" id="KW-0812">Transmembrane</keyword>
<dbReference type="SMART" id="SM00306">
    <property type="entry name" value="HintN"/>
    <property type="match status" value="1"/>
</dbReference>
<evidence type="ECO:0000256" key="12">
    <source>
        <dbReference type="ARBA" id="ARBA00022833"/>
    </source>
</evidence>
<comment type="function">
    <molecule>Protein hedgehog N-product</molecule>
    <text evidence="19">The dually lipidated hedgehog protein N-product is a morphogen which is essential for a variety of patterning events during development.</text>
</comment>
<comment type="function">
    <molecule>Protein hedgehog</molecule>
    <text evidence="19">The C-terminal part of the hedgehog protein precursor displays an autoproteolysis activity that results in the cleavage of the full-length protein into two parts (N-product and C-product). In addition, the C-terminal part displays a cholesterol transferase activity that results by the covalent attachment of a cholesterol moiety to the C-terminal of the newly generated N-product.</text>
</comment>
<feature type="domain" description="Hint" evidence="21">
    <location>
        <begin position="460"/>
        <end position="504"/>
    </location>
</feature>
<gene>
    <name evidence="23" type="ORF">RIMI_LOCUS13718738</name>
</gene>
<evidence type="ECO:0000256" key="7">
    <source>
        <dbReference type="ARBA" id="ARBA00022723"/>
    </source>
</evidence>
<keyword evidence="17" id="KW-0449">Lipoprotein</keyword>
<evidence type="ECO:0000256" key="10">
    <source>
        <dbReference type="ARBA" id="ARBA00022813"/>
    </source>
</evidence>
<comment type="subunit">
    <text evidence="18">Multimer.</text>
</comment>
<keyword evidence="3 19" id="KW-0217">Developmental protein</keyword>
<evidence type="ECO:0000256" key="14">
    <source>
        <dbReference type="ARBA" id="ARBA00023034"/>
    </source>
</evidence>
<dbReference type="PRINTS" id="PR00632">
    <property type="entry name" value="SONICHHOG"/>
</dbReference>
<dbReference type="InterPro" id="IPR036844">
    <property type="entry name" value="Hint_dom_sf"/>
</dbReference>
<accession>A0ABN9LWX5</accession>
<dbReference type="Proteomes" id="UP001176940">
    <property type="component" value="Unassembled WGS sequence"/>
</dbReference>
<feature type="transmembrane region" description="Helical" evidence="20">
    <location>
        <begin position="84"/>
        <end position="105"/>
    </location>
</feature>
<dbReference type="SUPFAM" id="SSF51294">
    <property type="entry name" value="Hedgehog/intein (Hint) domain"/>
    <property type="match status" value="1"/>
</dbReference>
<keyword evidence="13" id="KW-0106">Calcium</keyword>
<evidence type="ECO:0000313" key="24">
    <source>
        <dbReference type="Proteomes" id="UP001176940"/>
    </source>
</evidence>
<dbReference type="Pfam" id="PF01079">
    <property type="entry name" value="Hint"/>
    <property type="match status" value="1"/>
</dbReference>
<keyword evidence="6" id="KW-0808">Transferase</keyword>
<dbReference type="Pfam" id="PF01085">
    <property type="entry name" value="HH_signal"/>
    <property type="match status" value="1"/>
</dbReference>
<keyword evidence="7" id="KW-0479">Metal-binding</keyword>
<keyword evidence="15 19" id="KW-0472">Membrane</keyword>
<organism evidence="23 24">
    <name type="scientific">Ranitomeya imitator</name>
    <name type="common">mimic poison frog</name>
    <dbReference type="NCBI Taxonomy" id="111125"/>
    <lineage>
        <taxon>Eukaryota</taxon>
        <taxon>Metazoa</taxon>
        <taxon>Chordata</taxon>
        <taxon>Craniata</taxon>
        <taxon>Vertebrata</taxon>
        <taxon>Euteleostomi</taxon>
        <taxon>Amphibia</taxon>
        <taxon>Batrachia</taxon>
        <taxon>Anura</taxon>
        <taxon>Neobatrachia</taxon>
        <taxon>Hyloidea</taxon>
        <taxon>Dendrobatidae</taxon>
        <taxon>Dendrobatinae</taxon>
        <taxon>Ranitomeya</taxon>
    </lineage>
</organism>
<keyword evidence="4 19" id="KW-1003">Cell membrane</keyword>
<evidence type="ECO:0000256" key="20">
    <source>
        <dbReference type="SAM" id="Phobius"/>
    </source>
</evidence>
<dbReference type="PANTHER" id="PTHR11889:SF36">
    <property type="entry name" value="SONIC HEDGEHOG PROTEIN"/>
    <property type="match status" value="1"/>
</dbReference>
<evidence type="ECO:0000256" key="18">
    <source>
        <dbReference type="ARBA" id="ARBA00034131"/>
    </source>
</evidence>
<evidence type="ECO:0000259" key="21">
    <source>
        <dbReference type="SMART" id="SM00305"/>
    </source>
</evidence>
<protein>
    <recommendedName>
        <fullName evidence="19">Hedgehog protein</fullName>
    </recommendedName>
</protein>
<dbReference type="InterPro" id="IPR003587">
    <property type="entry name" value="Hint_dom_N"/>
</dbReference>
<comment type="subcellular location">
    <molecule>Sonic hedgehog protein</molecule>
    <subcellularLocation>
        <location evidence="19">Endoplasmic reticulum membrane</location>
    </subcellularLocation>
    <subcellularLocation>
        <location evidence="19">Golgi apparatus membrane</location>
    </subcellularLocation>
</comment>
<dbReference type="SUPFAM" id="SSF55166">
    <property type="entry name" value="Hedgehog/DD-peptidase"/>
    <property type="match status" value="1"/>
</dbReference>
<dbReference type="Gene3D" id="3.30.1380.10">
    <property type="match status" value="1"/>
</dbReference>
<evidence type="ECO:0000313" key="23">
    <source>
        <dbReference type="EMBL" id="CAJ0952082.1"/>
    </source>
</evidence>
<dbReference type="InterPro" id="IPR050387">
    <property type="entry name" value="Hedgehog_Signaling"/>
</dbReference>
<dbReference type="InterPro" id="IPR000320">
    <property type="entry name" value="Hedgehog_signalling_dom"/>
</dbReference>
<evidence type="ECO:0000256" key="8">
    <source>
        <dbReference type="ARBA" id="ARBA00022729"/>
    </source>
</evidence>
<evidence type="ECO:0000256" key="4">
    <source>
        <dbReference type="ARBA" id="ARBA00022475"/>
    </source>
</evidence>
<comment type="subcellular location">
    <subcellularLocation>
        <location evidence="1">Endoplasmic reticulum membrane</location>
    </subcellularLocation>
</comment>
<keyword evidence="9 19" id="KW-0378">Hydrolase</keyword>
<dbReference type="InterPro" id="IPR001767">
    <property type="entry name" value="Hedgehog_Hint"/>
</dbReference>
<evidence type="ECO:0000256" key="19">
    <source>
        <dbReference type="RuleBase" id="RU280812"/>
    </source>
</evidence>
<evidence type="ECO:0000256" key="1">
    <source>
        <dbReference type="ARBA" id="ARBA00004586"/>
    </source>
</evidence>
<comment type="subcellular location">
    <molecule>Protein hedgehog N-product</molecule>
    <subcellularLocation>
        <location evidence="19">Cell membrane</location>
        <topology evidence="19">Lipid-anchor</topology>
    </subcellularLocation>
</comment>
<evidence type="ECO:0000256" key="17">
    <source>
        <dbReference type="ARBA" id="ARBA00023288"/>
    </source>
</evidence>
<comment type="similarity">
    <text evidence="2 19">Belongs to the hedgehog family.</text>
</comment>
<dbReference type="PANTHER" id="PTHR11889">
    <property type="entry name" value="HEDGEHOG"/>
    <property type="match status" value="1"/>
</dbReference>
<name>A0ABN9LWX5_9NEOB</name>
<evidence type="ECO:0000256" key="2">
    <source>
        <dbReference type="ARBA" id="ARBA00010649"/>
    </source>
</evidence>
<dbReference type="CDD" id="cd00081">
    <property type="entry name" value="Hint"/>
    <property type="match status" value="1"/>
</dbReference>
<keyword evidence="11 19" id="KW-0256">Endoplasmic reticulum</keyword>
<dbReference type="InterPro" id="IPR003586">
    <property type="entry name" value="Hint_dom_C"/>
</dbReference>
<comment type="caution">
    <text evidence="23">The sequence shown here is derived from an EMBL/GenBank/DDBJ whole genome shotgun (WGS) entry which is preliminary data.</text>
</comment>
<dbReference type="Gene3D" id="2.170.16.10">
    <property type="entry name" value="Hedgehog/Intein (Hint) domain"/>
    <property type="match status" value="1"/>
</dbReference>
<dbReference type="EMBL" id="CAUEEQ010034280">
    <property type="protein sequence ID" value="CAJ0952082.1"/>
    <property type="molecule type" value="Genomic_DNA"/>
</dbReference>
<evidence type="ECO:0000256" key="6">
    <source>
        <dbReference type="ARBA" id="ARBA00022679"/>
    </source>
</evidence>
<evidence type="ECO:0000256" key="13">
    <source>
        <dbReference type="ARBA" id="ARBA00022837"/>
    </source>
</evidence>
<dbReference type="InterPro" id="IPR001657">
    <property type="entry name" value="Hedgehog"/>
</dbReference>
<keyword evidence="8 19" id="KW-0732">Signal</keyword>
<keyword evidence="24" id="KW-1185">Reference proteome</keyword>